<name>A0AA47MQS8_MERPO</name>
<keyword evidence="2" id="KW-1185">Reference proteome</keyword>
<reference evidence="1" key="1">
    <citation type="journal article" date="2023" name="Front. Mar. Sci.">
        <title>A new Merluccius polli reference genome to investigate the effects of global change in West African waters.</title>
        <authorList>
            <person name="Mateo J.L."/>
            <person name="Blanco-Fernandez C."/>
            <person name="Garcia-Vazquez E."/>
            <person name="Machado-Schiaffino G."/>
        </authorList>
    </citation>
    <scope>NUCLEOTIDE SEQUENCE</scope>
    <source>
        <strain evidence="1">C29</strain>
        <tissue evidence="1">Fin</tissue>
    </source>
</reference>
<gene>
    <name evidence="1" type="ORF">N1851_017119</name>
</gene>
<sequence length="134" mass="14683">MIVSTGPPLQALIMYLRSERRDIQGFLQVLLELCAELRPALQRNTARSQGLSVPTQVLTTLGFLATGAFQQELDRSVPVNPEPSHASCVGRNYPNVIQTLGSLLKELKVPSSSLYSLSYRLKKNCDGVSIRAAL</sequence>
<accession>A0AA47MQS8</accession>
<comment type="caution">
    <text evidence="1">The sequence shown here is derived from an EMBL/GenBank/DDBJ whole genome shotgun (WGS) entry which is preliminary data.</text>
</comment>
<protein>
    <submittedName>
        <fullName evidence="1">Uncharacterized protein</fullName>
    </submittedName>
</protein>
<evidence type="ECO:0000313" key="2">
    <source>
        <dbReference type="Proteomes" id="UP001174136"/>
    </source>
</evidence>
<proteinExistence type="predicted"/>
<organism evidence="1 2">
    <name type="scientific">Merluccius polli</name>
    <name type="common">Benguela hake</name>
    <name type="synonym">Merluccius cadenati</name>
    <dbReference type="NCBI Taxonomy" id="89951"/>
    <lineage>
        <taxon>Eukaryota</taxon>
        <taxon>Metazoa</taxon>
        <taxon>Chordata</taxon>
        <taxon>Craniata</taxon>
        <taxon>Vertebrata</taxon>
        <taxon>Euteleostomi</taxon>
        <taxon>Actinopterygii</taxon>
        <taxon>Neopterygii</taxon>
        <taxon>Teleostei</taxon>
        <taxon>Neoteleostei</taxon>
        <taxon>Acanthomorphata</taxon>
        <taxon>Zeiogadaria</taxon>
        <taxon>Gadariae</taxon>
        <taxon>Gadiformes</taxon>
        <taxon>Gadoidei</taxon>
        <taxon>Merlucciidae</taxon>
        <taxon>Merluccius</taxon>
    </lineage>
</organism>
<dbReference type="EMBL" id="JAOPHQ010003131">
    <property type="protein sequence ID" value="KAK0144490.1"/>
    <property type="molecule type" value="Genomic_DNA"/>
</dbReference>
<evidence type="ECO:0000313" key="1">
    <source>
        <dbReference type="EMBL" id="KAK0144490.1"/>
    </source>
</evidence>
<dbReference type="AlphaFoldDB" id="A0AA47MQS8"/>
<dbReference type="Proteomes" id="UP001174136">
    <property type="component" value="Unassembled WGS sequence"/>
</dbReference>